<accession>A0A1V2DS10</accession>
<feature type="signal peptide" evidence="2">
    <location>
        <begin position="1"/>
        <end position="20"/>
    </location>
</feature>
<evidence type="ECO:0000313" key="4">
    <source>
        <dbReference type="EMBL" id="ONF43186.1"/>
    </source>
</evidence>
<name>A0A1V2DS10_9GAMM</name>
<dbReference type="STRING" id="135739.BTO32_10890"/>
<sequence length="144" mass="16396">MPRMLALLLSCLLLPGTAQSEVYRWIDSRGSVHFSDRPPGRSHQTVTLSPTVTVPMADNLEASRRVTETRQDVSRLLSDGDRPGRPDRPAVADEPEPDPCDGYRRKLEQVQAQLRAGYRNDRGNRLRARRRELSQAYSRECVLR</sequence>
<dbReference type="AlphaFoldDB" id="A0A1V2DS10"/>
<dbReference type="OrthoDB" id="7062774at2"/>
<feature type="domain" description="DUF4124" evidence="3">
    <location>
        <begin position="9"/>
        <end position="55"/>
    </location>
</feature>
<keyword evidence="2" id="KW-0732">Signal</keyword>
<evidence type="ECO:0000313" key="5">
    <source>
        <dbReference type="Proteomes" id="UP000189339"/>
    </source>
</evidence>
<keyword evidence="5" id="KW-1185">Reference proteome</keyword>
<dbReference type="InterPro" id="IPR025392">
    <property type="entry name" value="DUF4124"/>
</dbReference>
<reference evidence="4 5" key="1">
    <citation type="submission" date="2016-12" db="EMBL/GenBank/DDBJ databases">
        <title>Marinobacter lutaoensis whole genome sequencing.</title>
        <authorList>
            <person name="Verma A."/>
            <person name="Krishnamurthi S."/>
        </authorList>
    </citation>
    <scope>NUCLEOTIDE SEQUENCE [LARGE SCALE GENOMIC DNA]</scope>
    <source>
        <strain evidence="4 5">T5054</strain>
    </source>
</reference>
<dbReference type="RefSeq" id="WP_076724663.1">
    <property type="nucleotide sequence ID" value="NZ_JABWTC010000004.1"/>
</dbReference>
<feature type="compositionally biased region" description="Polar residues" evidence="1">
    <location>
        <begin position="42"/>
        <end position="52"/>
    </location>
</feature>
<protein>
    <submittedName>
        <fullName evidence="4">Glycolate oxidase iron-sulfur subunit</fullName>
    </submittedName>
</protein>
<feature type="compositionally biased region" description="Basic and acidic residues" evidence="1">
    <location>
        <begin position="61"/>
        <end position="91"/>
    </location>
</feature>
<gene>
    <name evidence="4" type="ORF">BTO32_10890</name>
</gene>
<organism evidence="4 5">
    <name type="scientific">Marinobacter lutaoensis</name>
    <dbReference type="NCBI Taxonomy" id="135739"/>
    <lineage>
        <taxon>Bacteria</taxon>
        <taxon>Pseudomonadati</taxon>
        <taxon>Pseudomonadota</taxon>
        <taxon>Gammaproteobacteria</taxon>
        <taxon>Pseudomonadales</taxon>
        <taxon>Marinobacteraceae</taxon>
        <taxon>Marinobacter</taxon>
    </lineage>
</organism>
<proteinExistence type="predicted"/>
<evidence type="ECO:0000256" key="2">
    <source>
        <dbReference type="SAM" id="SignalP"/>
    </source>
</evidence>
<feature type="region of interest" description="Disordered" evidence="1">
    <location>
        <begin position="36"/>
        <end position="104"/>
    </location>
</feature>
<dbReference type="Pfam" id="PF13511">
    <property type="entry name" value="DUF4124"/>
    <property type="match status" value="1"/>
</dbReference>
<evidence type="ECO:0000259" key="3">
    <source>
        <dbReference type="Pfam" id="PF13511"/>
    </source>
</evidence>
<dbReference type="EMBL" id="MSCW01000007">
    <property type="protein sequence ID" value="ONF43186.1"/>
    <property type="molecule type" value="Genomic_DNA"/>
</dbReference>
<dbReference type="Proteomes" id="UP000189339">
    <property type="component" value="Unassembled WGS sequence"/>
</dbReference>
<comment type="caution">
    <text evidence="4">The sequence shown here is derived from an EMBL/GenBank/DDBJ whole genome shotgun (WGS) entry which is preliminary data.</text>
</comment>
<evidence type="ECO:0000256" key="1">
    <source>
        <dbReference type="SAM" id="MobiDB-lite"/>
    </source>
</evidence>
<feature type="chain" id="PRO_5043151239" evidence="2">
    <location>
        <begin position="21"/>
        <end position="144"/>
    </location>
</feature>